<protein>
    <submittedName>
        <fullName evidence="1">Uncharacterized protein</fullName>
    </submittedName>
</protein>
<evidence type="ECO:0000313" key="1">
    <source>
        <dbReference type="EMBL" id="KIK58231.1"/>
    </source>
</evidence>
<feature type="non-terminal residue" evidence="1">
    <location>
        <position position="1"/>
    </location>
</feature>
<keyword evidence="2" id="KW-1185">Reference proteome</keyword>
<reference evidence="1 2" key="1">
    <citation type="submission" date="2014-04" db="EMBL/GenBank/DDBJ databases">
        <title>Evolutionary Origins and Diversification of the Mycorrhizal Mutualists.</title>
        <authorList>
            <consortium name="DOE Joint Genome Institute"/>
            <consortium name="Mycorrhizal Genomics Consortium"/>
            <person name="Kohler A."/>
            <person name="Kuo A."/>
            <person name="Nagy L.G."/>
            <person name="Floudas D."/>
            <person name="Copeland A."/>
            <person name="Barry K.W."/>
            <person name="Cichocki N."/>
            <person name="Veneault-Fourrey C."/>
            <person name="LaButti K."/>
            <person name="Lindquist E.A."/>
            <person name="Lipzen A."/>
            <person name="Lundell T."/>
            <person name="Morin E."/>
            <person name="Murat C."/>
            <person name="Riley R."/>
            <person name="Ohm R."/>
            <person name="Sun H."/>
            <person name="Tunlid A."/>
            <person name="Henrissat B."/>
            <person name="Grigoriev I.V."/>
            <person name="Hibbett D.S."/>
            <person name="Martin F."/>
        </authorList>
    </citation>
    <scope>NUCLEOTIDE SEQUENCE [LARGE SCALE GENOMIC DNA]</scope>
    <source>
        <strain evidence="1 2">FD-317 M1</strain>
    </source>
</reference>
<proteinExistence type="predicted"/>
<dbReference type="AlphaFoldDB" id="A0A0D0BSB2"/>
<feature type="non-terminal residue" evidence="1">
    <location>
        <position position="125"/>
    </location>
</feature>
<sequence>DSLGDSVTGQKPLFLPSTMGIWQDKKNCNHCFFQPPTSDCFDGTYTAASYVPSLKNISITFEFTGTAIYIFFILAWGNTAANFTLDGSLAGTFIYLPIAGAPSYQFSQSALAFFKTGLENITHQM</sequence>
<name>A0A0D0BSB2_9AGAR</name>
<organism evidence="1 2">
    <name type="scientific">Collybiopsis luxurians FD-317 M1</name>
    <dbReference type="NCBI Taxonomy" id="944289"/>
    <lineage>
        <taxon>Eukaryota</taxon>
        <taxon>Fungi</taxon>
        <taxon>Dikarya</taxon>
        <taxon>Basidiomycota</taxon>
        <taxon>Agaricomycotina</taxon>
        <taxon>Agaricomycetes</taxon>
        <taxon>Agaricomycetidae</taxon>
        <taxon>Agaricales</taxon>
        <taxon>Marasmiineae</taxon>
        <taxon>Omphalotaceae</taxon>
        <taxon>Collybiopsis</taxon>
        <taxon>Collybiopsis luxurians</taxon>
    </lineage>
</organism>
<dbReference type="OrthoDB" id="2758521at2759"/>
<dbReference type="HOGENOM" id="CLU_081164_0_1_1"/>
<gene>
    <name evidence="1" type="ORF">GYMLUDRAFT_109652</name>
</gene>
<accession>A0A0D0BSB2</accession>
<dbReference type="Proteomes" id="UP000053593">
    <property type="component" value="Unassembled WGS sequence"/>
</dbReference>
<dbReference type="EMBL" id="KN834786">
    <property type="protein sequence ID" value="KIK58231.1"/>
    <property type="molecule type" value="Genomic_DNA"/>
</dbReference>
<evidence type="ECO:0000313" key="2">
    <source>
        <dbReference type="Proteomes" id="UP000053593"/>
    </source>
</evidence>
<dbReference type="Gene3D" id="2.60.120.260">
    <property type="entry name" value="Galactose-binding domain-like"/>
    <property type="match status" value="1"/>
</dbReference>